<keyword evidence="10" id="KW-1185">Reference proteome</keyword>
<dbReference type="GO" id="GO:0004252">
    <property type="term" value="F:serine-type endopeptidase activity"/>
    <property type="evidence" value="ECO:0007669"/>
    <property type="project" value="InterPro"/>
</dbReference>
<evidence type="ECO:0000256" key="2">
    <source>
        <dbReference type="ARBA" id="ARBA00009045"/>
    </source>
</evidence>
<comment type="similarity">
    <text evidence="2">Belongs to the peptidase S54 family.</text>
</comment>
<keyword evidence="6 7" id="KW-0472">Membrane</keyword>
<evidence type="ECO:0000313" key="10">
    <source>
        <dbReference type="Proteomes" id="UP000283895"/>
    </source>
</evidence>
<dbReference type="GO" id="GO:0006465">
    <property type="term" value="P:signal peptide processing"/>
    <property type="evidence" value="ECO:0007669"/>
    <property type="project" value="TreeGrafter"/>
</dbReference>
<dbReference type="InterPro" id="IPR035952">
    <property type="entry name" value="Rhomboid-like_sf"/>
</dbReference>
<accession>A0A423WUP8</accession>
<dbReference type="SUPFAM" id="SSF144091">
    <property type="entry name" value="Rhomboid-like"/>
    <property type="match status" value="1"/>
</dbReference>
<dbReference type="Proteomes" id="UP000283895">
    <property type="component" value="Unassembled WGS sequence"/>
</dbReference>
<keyword evidence="5 7" id="KW-1133">Transmembrane helix</keyword>
<dbReference type="AlphaFoldDB" id="A0A423WUP8"/>
<evidence type="ECO:0000256" key="5">
    <source>
        <dbReference type="ARBA" id="ARBA00022989"/>
    </source>
</evidence>
<name>A0A423WUP8_9PEZI</name>
<sequence length="350" mass="38795">MFCSRLRAGARPHLGRLRQTPLRSPSTRRTFFGQSDAFGYEYSQHPVRVIGPTIWTIGAIGTIYFTCAAYDVYQDVKEYKNESRRIRTFEDIQVGKEARLRRGIGFDTYFGRDPIVASSPSTIWENLEGPSKTITGITLANVAVLGISKMPSPAAQQWWLSLAHTPGYPWFKNRQLFTHMFGHTGAFHLGLNMLGLINFGPSVAQSSPFNGSGSHFLAFYLSAGLISSLGSHMSALIFKSHRFSPGMGASGAVFGVFSAWAMTHQNSHVRIFPFPKVFAAREMLEWEVGFEVLGLLGLWRALRIPINWGHAAHLGGLGAGIAYVTYGGNAQIWDSSRRAAFRSMKLLRVI</sequence>
<dbReference type="GO" id="GO:0016020">
    <property type="term" value="C:membrane"/>
    <property type="evidence" value="ECO:0007669"/>
    <property type="project" value="UniProtKB-SubCell"/>
</dbReference>
<dbReference type="InterPro" id="IPR050925">
    <property type="entry name" value="Rhomboid_protease_S54"/>
</dbReference>
<feature type="domain" description="Peptidase S54 rhomboid" evidence="8">
    <location>
        <begin position="175"/>
        <end position="326"/>
    </location>
</feature>
<protein>
    <recommendedName>
        <fullName evidence="8">Peptidase S54 rhomboid domain-containing protein</fullName>
    </recommendedName>
</protein>
<keyword evidence="4" id="KW-0378">Hydrolase</keyword>
<keyword evidence="3 7" id="KW-0812">Transmembrane</keyword>
<dbReference type="OrthoDB" id="10260614at2759"/>
<dbReference type="STRING" id="356882.A0A423WUP8"/>
<comment type="caution">
    <text evidence="9">The sequence shown here is derived from an EMBL/GenBank/DDBJ whole genome shotgun (WGS) entry which is preliminary data.</text>
</comment>
<dbReference type="Gene3D" id="1.20.1540.10">
    <property type="entry name" value="Rhomboid-like"/>
    <property type="match status" value="1"/>
</dbReference>
<dbReference type="InterPro" id="IPR022764">
    <property type="entry name" value="Peptidase_S54_rhomboid_dom"/>
</dbReference>
<evidence type="ECO:0000256" key="7">
    <source>
        <dbReference type="SAM" id="Phobius"/>
    </source>
</evidence>
<feature type="transmembrane region" description="Helical" evidence="7">
    <location>
        <begin position="176"/>
        <end position="197"/>
    </location>
</feature>
<evidence type="ECO:0000259" key="8">
    <source>
        <dbReference type="Pfam" id="PF01694"/>
    </source>
</evidence>
<gene>
    <name evidence="9" type="ORF">VMCG_04108</name>
</gene>
<dbReference type="Pfam" id="PF01694">
    <property type="entry name" value="Rhomboid"/>
    <property type="match status" value="1"/>
</dbReference>
<reference evidence="9 10" key="1">
    <citation type="submission" date="2015-09" db="EMBL/GenBank/DDBJ databases">
        <title>Host preference determinants of Valsa canker pathogens revealed by comparative genomics.</title>
        <authorList>
            <person name="Yin Z."/>
            <person name="Huang L."/>
        </authorList>
    </citation>
    <scope>NUCLEOTIDE SEQUENCE [LARGE SCALE GENOMIC DNA]</scope>
    <source>
        <strain evidence="9 10">03-1</strain>
    </source>
</reference>
<evidence type="ECO:0000256" key="4">
    <source>
        <dbReference type="ARBA" id="ARBA00022801"/>
    </source>
</evidence>
<evidence type="ECO:0000313" key="9">
    <source>
        <dbReference type="EMBL" id="ROW06962.1"/>
    </source>
</evidence>
<feature type="transmembrane region" description="Helical" evidence="7">
    <location>
        <begin position="217"/>
        <end position="238"/>
    </location>
</feature>
<evidence type="ECO:0000256" key="1">
    <source>
        <dbReference type="ARBA" id="ARBA00004141"/>
    </source>
</evidence>
<evidence type="ECO:0000256" key="6">
    <source>
        <dbReference type="ARBA" id="ARBA00023136"/>
    </source>
</evidence>
<dbReference type="PANTHER" id="PTHR43731">
    <property type="entry name" value="RHOMBOID PROTEASE"/>
    <property type="match status" value="1"/>
</dbReference>
<evidence type="ECO:0000256" key="3">
    <source>
        <dbReference type="ARBA" id="ARBA00022692"/>
    </source>
</evidence>
<dbReference type="PANTHER" id="PTHR43731:SF14">
    <property type="entry name" value="PRESENILIN-ASSOCIATED RHOMBOID-LIKE PROTEIN, MITOCHONDRIAL"/>
    <property type="match status" value="1"/>
</dbReference>
<proteinExistence type="inferred from homology"/>
<dbReference type="EMBL" id="LKEA01000009">
    <property type="protein sequence ID" value="ROW06962.1"/>
    <property type="molecule type" value="Genomic_DNA"/>
</dbReference>
<organism evidence="9 10">
    <name type="scientific">Cytospora schulzeri</name>
    <dbReference type="NCBI Taxonomy" id="448051"/>
    <lineage>
        <taxon>Eukaryota</taxon>
        <taxon>Fungi</taxon>
        <taxon>Dikarya</taxon>
        <taxon>Ascomycota</taxon>
        <taxon>Pezizomycotina</taxon>
        <taxon>Sordariomycetes</taxon>
        <taxon>Sordariomycetidae</taxon>
        <taxon>Diaporthales</taxon>
        <taxon>Cytosporaceae</taxon>
        <taxon>Cytospora</taxon>
    </lineage>
</organism>
<comment type="subcellular location">
    <subcellularLocation>
        <location evidence="1">Membrane</location>
        <topology evidence="1">Multi-pass membrane protein</topology>
    </subcellularLocation>
</comment>